<organism evidence="6 8">
    <name type="scientific">Anaerobacillus isosaccharinicus</name>
    <dbReference type="NCBI Taxonomy" id="1532552"/>
    <lineage>
        <taxon>Bacteria</taxon>
        <taxon>Bacillati</taxon>
        <taxon>Bacillota</taxon>
        <taxon>Bacilli</taxon>
        <taxon>Bacillales</taxon>
        <taxon>Bacillaceae</taxon>
        <taxon>Anaerobacillus</taxon>
    </lineage>
</organism>
<keyword evidence="8" id="KW-1185">Reference proteome</keyword>
<gene>
    <name evidence="7" type="ORF">AWH56_024265</name>
    <name evidence="6" type="ORF">AWH56_19340</name>
</gene>
<name>A0A1S2L865_9BACI</name>
<feature type="active site" description="Proton acceptor" evidence="4">
    <location>
        <position position="166"/>
    </location>
</feature>
<dbReference type="PANTHER" id="PTHR14226:SF25">
    <property type="entry name" value="PHOSPHOESTERASE"/>
    <property type="match status" value="1"/>
</dbReference>
<dbReference type="SUPFAM" id="SSF52151">
    <property type="entry name" value="FabD/lysophospholipase-like"/>
    <property type="match status" value="1"/>
</dbReference>
<dbReference type="GO" id="GO:0016787">
    <property type="term" value="F:hydrolase activity"/>
    <property type="evidence" value="ECO:0007669"/>
    <property type="project" value="UniProtKB-UniRule"/>
</dbReference>
<dbReference type="InterPro" id="IPR050301">
    <property type="entry name" value="NTE"/>
</dbReference>
<reference evidence="7 8" key="2">
    <citation type="journal article" date="2017" name="Genome Announc.">
        <title>Draft Genome Sequences of Four Alkaliphilic Bacteria Belonging to the Anaerobacillus Genus.</title>
        <authorList>
            <person name="Bassil N.M."/>
            <person name="Lloyd J.R."/>
        </authorList>
    </citation>
    <scope>NUCLEOTIDE SEQUENCE [LARGE SCALE GENOMIC DNA]</scope>
    <source>
        <strain evidence="7 8">NB2006</strain>
    </source>
</reference>
<evidence type="ECO:0000313" key="6">
    <source>
        <dbReference type="EMBL" id="OIJ08193.1"/>
    </source>
</evidence>
<keyword evidence="3 4" id="KW-0443">Lipid metabolism</keyword>
<keyword evidence="1 4" id="KW-0378">Hydrolase</keyword>
<dbReference type="KEGG" id="aia:AWH56_024265"/>
<feature type="short sequence motif" description="GXSXG" evidence="4">
    <location>
        <begin position="42"/>
        <end position="46"/>
    </location>
</feature>
<dbReference type="AlphaFoldDB" id="A0A1S2L865"/>
<dbReference type="PROSITE" id="PS51635">
    <property type="entry name" value="PNPLA"/>
    <property type="match status" value="1"/>
</dbReference>
<accession>A0A1S2L865</accession>
<evidence type="ECO:0000256" key="2">
    <source>
        <dbReference type="ARBA" id="ARBA00022963"/>
    </source>
</evidence>
<dbReference type="PANTHER" id="PTHR14226">
    <property type="entry name" value="NEUROPATHY TARGET ESTERASE/SWISS CHEESE D.MELANOGASTER"/>
    <property type="match status" value="1"/>
</dbReference>
<protein>
    <submittedName>
        <fullName evidence="6">Patatin family protein</fullName>
    </submittedName>
</protein>
<proteinExistence type="predicted"/>
<dbReference type="OrthoDB" id="9802424at2"/>
<evidence type="ECO:0000256" key="4">
    <source>
        <dbReference type="PROSITE-ProRule" id="PRU01161"/>
    </source>
</evidence>
<dbReference type="EMBL" id="CP063356">
    <property type="protein sequence ID" value="QOY35739.1"/>
    <property type="molecule type" value="Genomic_DNA"/>
</dbReference>
<reference evidence="6 8" key="1">
    <citation type="submission" date="2016-10" db="EMBL/GenBank/DDBJ databases">
        <title>Draft genome sequences of four alkaliphilic bacteria belonging to the Anaerobacillus genus.</title>
        <authorList>
            <person name="Bassil N.M."/>
            <person name="Lloyd J.R."/>
        </authorList>
    </citation>
    <scope>NUCLEOTIDE SEQUENCE [LARGE SCALE GENOMIC DNA]</scope>
    <source>
        <strain evidence="6 8">NB2006</strain>
    </source>
</reference>
<sequence length="289" mass="33522">MREYFVEKVGLVLEGGGMRGVYTGGVLEYFQDHQLYFPYVVGVSAGACNGASYVSRQKGRNHQVTIDLVNHPNYISYKNFIRKKELFGMDFIFDEIPNKLVPFDYKTFWEVPQKFYIGTTDCHTGAPTYFEKSECSREGLSTVLKASSSIPLLAPIVSYNGKDLLDGGVSEPIPINKSIKDGNTKHVVILTRPQGYRKEKQRFSWLLHKPYRRYPKLIETMKMRHAMYNSSLQFIEEEEKKENVFVLRPSIPLKVGRIERDKDKLTELYQLGYNDARKQYSKLNKWLEQ</sequence>
<reference evidence="7" key="4">
    <citation type="submission" date="2020-10" db="EMBL/GenBank/DDBJ databases">
        <authorList>
            <person name="Bassil N.M."/>
            <person name="Lloyd J.R."/>
        </authorList>
    </citation>
    <scope>NUCLEOTIDE SEQUENCE</scope>
    <source>
        <strain evidence="7">NB2006</strain>
    </source>
</reference>
<dbReference type="Proteomes" id="UP000180175">
    <property type="component" value="Chromosome"/>
</dbReference>
<feature type="short sequence motif" description="GXGXXG" evidence="4">
    <location>
        <begin position="15"/>
        <end position="20"/>
    </location>
</feature>
<feature type="active site" description="Nucleophile" evidence="4">
    <location>
        <position position="44"/>
    </location>
</feature>
<evidence type="ECO:0000313" key="8">
    <source>
        <dbReference type="Proteomes" id="UP000180175"/>
    </source>
</evidence>
<evidence type="ECO:0000259" key="5">
    <source>
        <dbReference type="PROSITE" id="PS51635"/>
    </source>
</evidence>
<dbReference type="RefSeq" id="WP_071318602.1">
    <property type="nucleotide sequence ID" value="NZ_CP063356.2"/>
</dbReference>
<evidence type="ECO:0000313" key="7">
    <source>
        <dbReference type="EMBL" id="QOY35739.1"/>
    </source>
</evidence>
<dbReference type="Pfam" id="PF19890">
    <property type="entry name" value="DUF6363"/>
    <property type="match status" value="1"/>
</dbReference>
<dbReference type="GO" id="GO:0016042">
    <property type="term" value="P:lipid catabolic process"/>
    <property type="evidence" value="ECO:0007669"/>
    <property type="project" value="UniProtKB-UniRule"/>
</dbReference>
<dbReference type="Gene3D" id="3.40.1090.10">
    <property type="entry name" value="Cytosolic phospholipase A2 catalytic domain"/>
    <property type="match status" value="1"/>
</dbReference>
<reference evidence="7 8" key="3">
    <citation type="journal article" date="2019" name="Int. J. Syst. Evol. Microbiol.">
        <title>Anaerobacillus isosaccharinicus sp. nov., an alkaliphilic bacterium which degrades isosaccharinic acid.</title>
        <authorList>
            <person name="Bassil N.M."/>
            <person name="Lloyd J.R."/>
        </authorList>
    </citation>
    <scope>NUCLEOTIDE SEQUENCE [LARGE SCALE GENOMIC DNA]</scope>
    <source>
        <strain evidence="7 8">NB2006</strain>
    </source>
</reference>
<evidence type="ECO:0000256" key="3">
    <source>
        <dbReference type="ARBA" id="ARBA00023098"/>
    </source>
</evidence>
<keyword evidence="2 4" id="KW-0442">Lipid degradation</keyword>
<dbReference type="InterPro" id="IPR045943">
    <property type="entry name" value="DUF6363"/>
</dbReference>
<feature type="short sequence motif" description="DGA/G" evidence="4">
    <location>
        <begin position="166"/>
        <end position="168"/>
    </location>
</feature>
<dbReference type="CDD" id="cd07208">
    <property type="entry name" value="Pat_hypo_Ecoli_yjju_like"/>
    <property type="match status" value="1"/>
</dbReference>
<evidence type="ECO:0000256" key="1">
    <source>
        <dbReference type="ARBA" id="ARBA00022801"/>
    </source>
</evidence>
<dbReference type="InterPro" id="IPR016035">
    <property type="entry name" value="Acyl_Trfase/lysoPLipase"/>
</dbReference>
<feature type="domain" description="PNPLA" evidence="5">
    <location>
        <begin position="11"/>
        <end position="179"/>
    </location>
</feature>
<dbReference type="InterPro" id="IPR002641">
    <property type="entry name" value="PNPLA_dom"/>
</dbReference>
<dbReference type="InterPro" id="IPR037483">
    <property type="entry name" value="YjjU-like"/>
</dbReference>
<dbReference type="Pfam" id="PF01734">
    <property type="entry name" value="Patatin"/>
    <property type="match status" value="1"/>
</dbReference>
<dbReference type="EMBL" id="LQXD01000164">
    <property type="protein sequence ID" value="OIJ08193.1"/>
    <property type="molecule type" value="Genomic_DNA"/>
</dbReference>